<dbReference type="EMBL" id="UGLZ01000004">
    <property type="protein sequence ID" value="STU63708.1"/>
    <property type="molecule type" value="Genomic_DNA"/>
</dbReference>
<evidence type="ECO:0000313" key="3">
    <source>
        <dbReference type="Proteomes" id="UP000255382"/>
    </source>
</evidence>
<dbReference type="Pfam" id="PF25181">
    <property type="entry name" value="Phage_Bbp19"/>
    <property type="match status" value="1"/>
</dbReference>
<proteinExistence type="predicted"/>
<dbReference type="Proteomes" id="UP000255382">
    <property type="component" value="Unassembled WGS sequence"/>
</dbReference>
<sequence length="138" mass="15676">MTDYLSEEEREELAADELKRQQLRRENELNDLRLICETEHGRRFIWRLIEQAGVWRTTYTGEALSAAFAEGKRNTGLKVFSDVMEACPDQYLAMGQRGQRGIAMNLFERLMYRRLCNEQPADGGAAPAASEPSPDSCG</sequence>
<dbReference type="InterPro" id="IPR057447">
    <property type="entry name" value="Bbp19-like_phage"/>
</dbReference>
<organism evidence="2 3">
    <name type="scientific">Klebsiella pneumoniae subsp. ozaenae</name>
    <dbReference type="NCBI Taxonomy" id="574"/>
    <lineage>
        <taxon>Bacteria</taxon>
        <taxon>Pseudomonadati</taxon>
        <taxon>Pseudomonadota</taxon>
        <taxon>Gammaproteobacteria</taxon>
        <taxon>Enterobacterales</taxon>
        <taxon>Enterobacteriaceae</taxon>
        <taxon>Klebsiella/Raoultella group</taxon>
        <taxon>Klebsiella</taxon>
        <taxon>Klebsiella pneumoniae complex</taxon>
    </lineage>
</organism>
<evidence type="ECO:0000313" key="2">
    <source>
        <dbReference type="EMBL" id="STU63708.1"/>
    </source>
</evidence>
<feature type="domain" description="Bbp19-like phage" evidence="1">
    <location>
        <begin position="36"/>
        <end position="94"/>
    </location>
</feature>
<protein>
    <recommendedName>
        <fullName evidence="1">Bbp19-like phage domain-containing protein</fullName>
    </recommendedName>
</protein>
<accession>A0A377ZBI9</accession>
<name>A0A377ZBI9_KLEPO</name>
<gene>
    <name evidence="2" type="ORF">NCTC5050_01238</name>
</gene>
<dbReference type="AlphaFoldDB" id="A0A377ZBI9"/>
<reference evidence="2 3" key="1">
    <citation type="submission" date="2018-06" db="EMBL/GenBank/DDBJ databases">
        <authorList>
            <consortium name="Pathogen Informatics"/>
            <person name="Doyle S."/>
        </authorList>
    </citation>
    <scope>NUCLEOTIDE SEQUENCE [LARGE SCALE GENOMIC DNA]</scope>
    <source>
        <strain evidence="2 3">NCTC5050</strain>
    </source>
</reference>
<keyword evidence="3" id="KW-1185">Reference proteome</keyword>
<evidence type="ECO:0000259" key="1">
    <source>
        <dbReference type="Pfam" id="PF25181"/>
    </source>
</evidence>